<keyword evidence="10" id="KW-1185">Reference proteome</keyword>
<dbReference type="RefSeq" id="WP_217333721.1">
    <property type="nucleotide sequence ID" value="NZ_JAHQZT010000003.1"/>
</dbReference>
<evidence type="ECO:0000256" key="2">
    <source>
        <dbReference type="ARBA" id="ARBA00022679"/>
    </source>
</evidence>
<dbReference type="InterPro" id="IPR001173">
    <property type="entry name" value="Glyco_trans_2-like"/>
</dbReference>
<feature type="domain" description="Glycosyltransferase 2-like" evidence="8">
    <location>
        <begin position="26"/>
        <end position="189"/>
    </location>
</feature>
<evidence type="ECO:0000256" key="4">
    <source>
        <dbReference type="ARBA" id="ARBA00022985"/>
    </source>
</evidence>
<keyword evidence="5 7" id="KW-1133">Transmembrane helix</keyword>
<accession>A0ABS6M7Q6</accession>
<evidence type="ECO:0000259" key="8">
    <source>
        <dbReference type="Pfam" id="PF00535"/>
    </source>
</evidence>
<dbReference type="EMBL" id="JAHQZT010000003">
    <property type="protein sequence ID" value="MBV0932292.1"/>
    <property type="molecule type" value="Genomic_DNA"/>
</dbReference>
<dbReference type="Proteomes" id="UP000755551">
    <property type="component" value="Unassembled WGS sequence"/>
</dbReference>
<dbReference type="InterPro" id="IPR050256">
    <property type="entry name" value="Glycosyltransferase_2"/>
</dbReference>
<reference evidence="9 10" key="1">
    <citation type="submission" date="2021-06" db="EMBL/GenBank/DDBJ databases">
        <title>Bacterium isolated from marine sediment.</title>
        <authorList>
            <person name="Zhu K.-L."/>
            <person name="Du Z.-J."/>
            <person name="Liang Q.-Y."/>
        </authorList>
    </citation>
    <scope>NUCLEOTIDE SEQUENCE [LARGE SCALE GENOMIC DNA]</scope>
    <source>
        <strain evidence="9 10">A346</strain>
    </source>
</reference>
<gene>
    <name evidence="9" type="ORF">KTN04_02935</name>
</gene>
<organism evidence="9 10">
    <name type="scientific">Marinobacterium weihaiense</name>
    <dbReference type="NCBI Taxonomy" id="2851016"/>
    <lineage>
        <taxon>Bacteria</taxon>
        <taxon>Pseudomonadati</taxon>
        <taxon>Pseudomonadota</taxon>
        <taxon>Gammaproteobacteria</taxon>
        <taxon>Oceanospirillales</taxon>
        <taxon>Oceanospirillaceae</taxon>
        <taxon>Marinobacterium</taxon>
    </lineage>
</organism>
<keyword evidence="3 7" id="KW-0812">Transmembrane</keyword>
<evidence type="ECO:0000313" key="9">
    <source>
        <dbReference type="EMBL" id="MBV0932292.1"/>
    </source>
</evidence>
<keyword evidence="4" id="KW-0448">Lipopolysaccharide biosynthesis</keyword>
<sequence>MSTDSNTAWNTGTSTARHDGEHWLLSLVVPVKNEEDNIQPFLDAVLETLTPRVPALEIIFIDDGSTDQTLPMLRRLGTADQRIRYLSFSRNFGKEAAMTAGLEASRGDAVVPMDVDLQHPPEAVLEFIRHWRDGGWDMVYGVRMDANAETTGKKATSSLFYRIFNRVSHTDIPPSAGDFRLLSRRVVDVLGQLPERNRFMKGLYAWVGFRSIGVPYHQPARLHGNSRFNYWKLWNFALDGLVGFSSLPLRVWSYLGGGLAFCSLLFMLWIITRTLLFGIETPGYASVMSAILFFGGVQLLSIGVLGEYIARLFIESKQRPLYIIAEHSDDQA</sequence>
<evidence type="ECO:0000256" key="7">
    <source>
        <dbReference type="SAM" id="Phobius"/>
    </source>
</evidence>
<dbReference type="CDD" id="cd04187">
    <property type="entry name" value="DPM1_like_bac"/>
    <property type="match status" value="1"/>
</dbReference>
<protein>
    <submittedName>
        <fullName evidence="9">Glycosyltransferase family 2 protein</fullName>
    </submittedName>
</protein>
<keyword evidence="6 7" id="KW-0472">Membrane</keyword>
<proteinExistence type="predicted"/>
<feature type="transmembrane region" description="Helical" evidence="7">
    <location>
        <begin position="251"/>
        <end position="271"/>
    </location>
</feature>
<dbReference type="PANTHER" id="PTHR48090:SF3">
    <property type="entry name" value="UNDECAPRENYL-PHOSPHATE 4-DEOXY-4-FORMAMIDO-L-ARABINOSE TRANSFERASE"/>
    <property type="match status" value="1"/>
</dbReference>
<name>A0ABS6M7Q6_9GAMM</name>
<keyword evidence="1" id="KW-0328">Glycosyltransferase</keyword>
<comment type="caution">
    <text evidence="9">The sequence shown here is derived from an EMBL/GenBank/DDBJ whole genome shotgun (WGS) entry which is preliminary data.</text>
</comment>
<evidence type="ECO:0000256" key="5">
    <source>
        <dbReference type="ARBA" id="ARBA00022989"/>
    </source>
</evidence>
<evidence type="ECO:0000256" key="3">
    <source>
        <dbReference type="ARBA" id="ARBA00022692"/>
    </source>
</evidence>
<evidence type="ECO:0000256" key="6">
    <source>
        <dbReference type="ARBA" id="ARBA00023136"/>
    </source>
</evidence>
<dbReference type="Pfam" id="PF00535">
    <property type="entry name" value="Glycos_transf_2"/>
    <property type="match status" value="1"/>
</dbReference>
<keyword evidence="2" id="KW-0808">Transferase</keyword>
<feature type="transmembrane region" description="Helical" evidence="7">
    <location>
        <begin position="283"/>
        <end position="310"/>
    </location>
</feature>
<dbReference type="PANTHER" id="PTHR48090">
    <property type="entry name" value="UNDECAPRENYL-PHOSPHATE 4-DEOXY-4-FORMAMIDO-L-ARABINOSE TRANSFERASE-RELATED"/>
    <property type="match status" value="1"/>
</dbReference>
<evidence type="ECO:0000256" key="1">
    <source>
        <dbReference type="ARBA" id="ARBA00022676"/>
    </source>
</evidence>
<evidence type="ECO:0000313" key="10">
    <source>
        <dbReference type="Proteomes" id="UP000755551"/>
    </source>
</evidence>